<protein>
    <recommendedName>
        <fullName evidence="5">S-adenosylmethionine:tRNA ribosyltransferase-isomerase</fullName>
        <ecNumber evidence="5">2.4.99.17</ecNumber>
    </recommendedName>
    <alternativeName>
        <fullName evidence="5">Queuosine biosynthesis protein QueA</fullName>
    </alternativeName>
</protein>
<reference evidence="6 7" key="1">
    <citation type="submission" date="2015-07" db="EMBL/GenBank/DDBJ databases">
        <authorList>
            <person name="Kim K.M."/>
        </authorList>
    </citation>
    <scope>NUCLEOTIDE SEQUENCE [LARGE SCALE GENOMIC DNA]</scope>
    <source>
        <strain evidence="6 7">KCTC 12363</strain>
    </source>
</reference>
<evidence type="ECO:0000256" key="1">
    <source>
        <dbReference type="ARBA" id="ARBA00022490"/>
    </source>
</evidence>
<keyword evidence="6" id="KW-0413">Isomerase</keyword>
<evidence type="ECO:0000256" key="5">
    <source>
        <dbReference type="HAMAP-Rule" id="MF_00113"/>
    </source>
</evidence>
<dbReference type="HAMAP" id="MF_00113">
    <property type="entry name" value="QueA"/>
    <property type="match status" value="1"/>
</dbReference>
<dbReference type="GO" id="GO:0008616">
    <property type="term" value="P:tRNA queuosine(34) biosynthetic process"/>
    <property type="evidence" value="ECO:0007669"/>
    <property type="project" value="UniProtKB-UniRule"/>
</dbReference>
<dbReference type="KEGG" id="camu:CA2015_4718"/>
<evidence type="ECO:0000313" key="7">
    <source>
        <dbReference type="Proteomes" id="UP000036520"/>
    </source>
</evidence>
<comment type="pathway">
    <text evidence="5">tRNA modification; tRNA-queuosine biosynthesis.</text>
</comment>
<dbReference type="InterPro" id="IPR042118">
    <property type="entry name" value="QueA_dom1"/>
</dbReference>
<evidence type="ECO:0000313" key="6">
    <source>
        <dbReference type="EMBL" id="AKP54045.1"/>
    </source>
</evidence>
<dbReference type="InterPro" id="IPR003699">
    <property type="entry name" value="QueA"/>
</dbReference>
<comment type="function">
    <text evidence="5">Transfers and isomerizes the ribose moiety from AdoMet to the 7-aminomethyl group of 7-deazaguanine (preQ1-tRNA) to give epoxyqueuosine (oQ-tRNA).</text>
</comment>
<comment type="subcellular location">
    <subcellularLocation>
        <location evidence="5">Cytoplasm</location>
    </subcellularLocation>
</comment>
<dbReference type="GO" id="GO:0051075">
    <property type="term" value="F:S-adenosylmethionine:tRNA ribosyltransferase-isomerase activity"/>
    <property type="evidence" value="ECO:0007669"/>
    <property type="project" value="UniProtKB-EC"/>
</dbReference>
<keyword evidence="3 5" id="KW-0949">S-adenosyl-L-methionine</keyword>
<keyword evidence="1 5" id="KW-0963">Cytoplasm</keyword>
<dbReference type="Gene3D" id="2.40.10.240">
    <property type="entry name" value="QueA-like"/>
    <property type="match status" value="1"/>
</dbReference>
<proteinExistence type="inferred from homology"/>
<accession>A0A0H4PLY8</accession>
<dbReference type="PANTHER" id="PTHR30307">
    <property type="entry name" value="S-ADENOSYLMETHIONINE:TRNA RIBOSYLTRANSFERASE-ISOMERASE"/>
    <property type="match status" value="1"/>
</dbReference>
<dbReference type="EC" id="2.4.99.17" evidence="5"/>
<dbReference type="InterPro" id="IPR042119">
    <property type="entry name" value="QueA_dom2"/>
</dbReference>
<dbReference type="RefSeq" id="WP_205749788.1">
    <property type="nucleotide sequence ID" value="NZ_CP012040.1"/>
</dbReference>
<dbReference type="EMBL" id="CP012040">
    <property type="protein sequence ID" value="AKP54045.1"/>
    <property type="molecule type" value="Genomic_DNA"/>
</dbReference>
<dbReference type="GO" id="GO:0005737">
    <property type="term" value="C:cytoplasm"/>
    <property type="evidence" value="ECO:0007669"/>
    <property type="project" value="UniProtKB-SubCell"/>
</dbReference>
<dbReference type="Gene3D" id="3.40.1780.10">
    <property type="entry name" value="QueA-like"/>
    <property type="match status" value="2"/>
</dbReference>
<gene>
    <name evidence="5" type="primary">queA</name>
    <name evidence="6" type="ORF">CA2015_4718</name>
</gene>
<dbReference type="SUPFAM" id="SSF111337">
    <property type="entry name" value="QueA-like"/>
    <property type="match status" value="1"/>
</dbReference>
<comment type="similarity">
    <text evidence="5">Belongs to the QueA family.</text>
</comment>
<dbReference type="PATRIC" id="fig|320787.5.peg.5162"/>
<name>A0A0H4PLY8_9BACT</name>
<dbReference type="UniPathway" id="UPA00392"/>
<dbReference type="PANTHER" id="PTHR30307:SF0">
    <property type="entry name" value="S-ADENOSYLMETHIONINE:TRNA RIBOSYLTRANSFERASE-ISOMERASE"/>
    <property type="match status" value="1"/>
</dbReference>
<keyword evidence="4 5" id="KW-0671">Queuosine biosynthesis</keyword>
<evidence type="ECO:0000256" key="4">
    <source>
        <dbReference type="ARBA" id="ARBA00022785"/>
    </source>
</evidence>
<organism evidence="6 7">
    <name type="scientific">Cyclobacterium amurskyense</name>
    <dbReference type="NCBI Taxonomy" id="320787"/>
    <lineage>
        <taxon>Bacteria</taxon>
        <taxon>Pseudomonadati</taxon>
        <taxon>Bacteroidota</taxon>
        <taxon>Cytophagia</taxon>
        <taxon>Cytophagales</taxon>
        <taxon>Cyclobacteriaceae</taxon>
        <taxon>Cyclobacterium</taxon>
    </lineage>
</organism>
<sequence length="407" mass="46515">MCIKSAPKLQDYFYELPDEFIAKYPLEHRDSSKLLHYENGSILHKQFTNIAELIPESSHLVFNNTKVIPARLHFRKPTGAKIEIFLLNPLLPSTLIQQSMESKGPLTWKCMIGNLKRWKENEQLSCEIDLNETTYSIQAKLINRENREVELSWSPDDISFAELVEASGEVPLPPYLNREAEEDDKLRYQTVYSDKEGAVAAPTAGLHFTDKTFEELKSNGISVEYLTLHTGAGTFQPIKHNNVIEHPMHSEQMVFSKQNILNLISAKGNIIAVGTTSMRSLESLYWFGVYLINGYSDTFRIEKLAPYQEYAKLPGKVESLEAVLQWMEKNNMGQLIGTTEIFIFPGYQFKLCNGLITNFHQPGSTLILLVAAFTHGNWKEIYKEAVNNKYRFLSYGDSSLLWNNKLT</sequence>
<dbReference type="STRING" id="320787.CA2015_4718"/>
<comment type="catalytic activity">
    <reaction evidence="5">
        <text>7-aminomethyl-7-carbaguanosine(34) in tRNA + S-adenosyl-L-methionine = epoxyqueuosine(34) in tRNA + adenine + L-methionine + 2 H(+)</text>
        <dbReference type="Rhea" id="RHEA:32155"/>
        <dbReference type="Rhea" id="RHEA-COMP:10342"/>
        <dbReference type="Rhea" id="RHEA-COMP:18582"/>
        <dbReference type="ChEBI" id="CHEBI:15378"/>
        <dbReference type="ChEBI" id="CHEBI:16708"/>
        <dbReference type="ChEBI" id="CHEBI:57844"/>
        <dbReference type="ChEBI" id="CHEBI:59789"/>
        <dbReference type="ChEBI" id="CHEBI:82833"/>
        <dbReference type="ChEBI" id="CHEBI:194443"/>
        <dbReference type="EC" id="2.4.99.17"/>
    </reaction>
</comment>
<keyword evidence="7" id="KW-1185">Reference proteome</keyword>
<dbReference type="InterPro" id="IPR036100">
    <property type="entry name" value="QueA_sf"/>
</dbReference>
<dbReference type="Pfam" id="PF02547">
    <property type="entry name" value="Queuosine_synth"/>
    <property type="match status" value="1"/>
</dbReference>
<evidence type="ECO:0000256" key="2">
    <source>
        <dbReference type="ARBA" id="ARBA00022679"/>
    </source>
</evidence>
<dbReference type="Proteomes" id="UP000036520">
    <property type="component" value="Chromosome"/>
</dbReference>
<keyword evidence="2 5" id="KW-0808">Transferase</keyword>
<dbReference type="AlphaFoldDB" id="A0A0H4PLY8"/>
<comment type="subunit">
    <text evidence="5">Monomer.</text>
</comment>
<evidence type="ECO:0000256" key="3">
    <source>
        <dbReference type="ARBA" id="ARBA00022691"/>
    </source>
</evidence>